<name>A0ABT0N9S6_9GAMM</name>
<feature type="domain" description="LysR substrate-binding" evidence="5">
    <location>
        <begin position="19"/>
        <end position="221"/>
    </location>
</feature>
<evidence type="ECO:0000313" key="6">
    <source>
        <dbReference type="EMBL" id="MCL2915216.1"/>
    </source>
</evidence>
<dbReference type="RefSeq" id="WP_249249797.1">
    <property type="nucleotide sequence ID" value="NZ_JAKIKT010000006.1"/>
</dbReference>
<evidence type="ECO:0000259" key="5">
    <source>
        <dbReference type="Pfam" id="PF03466"/>
    </source>
</evidence>
<accession>A0ABT0N9S6</accession>
<evidence type="ECO:0000256" key="2">
    <source>
        <dbReference type="ARBA" id="ARBA00023015"/>
    </source>
</evidence>
<dbReference type="PANTHER" id="PTHR30126">
    <property type="entry name" value="HTH-TYPE TRANSCRIPTIONAL REGULATOR"/>
    <property type="match status" value="1"/>
</dbReference>
<evidence type="ECO:0000256" key="1">
    <source>
        <dbReference type="ARBA" id="ARBA00009437"/>
    </source>
</evidence>
<dbReference type="SUPFAM" id="SSF53850">
    <property type="entry name" value="Periplasmic binding protein-like II"/>
    <property type="match status" value="1"/>
</dbReference>
<keyword evidence="3" id="KW-0238">DNA-binding</keyword>
<keyword evidence="4" id="KW-0804">Transcription</keyword>
<dbReference type="Gene3D" id="3.40.190.10">
    <property type="entry name" value="Periplasmic binding protein-like II"/>
    <property type="match status" value="2"/>
</dbReference>
<dbReference type="CDD" id="cd05466">
    <property type="entry name" value="PBP2_LTTR_substrate"/>
    <property type="match status" value="1"/>
</dbReference>
<evidence type="ECO:0000313" key="7">
    <source>
        <dbReference type="Proteomes" id="UP001202831"/>
    </source>
</evidence>
<evidence type="ECO:0000256" key="3">
    <source>
        <dbReference type="ARBA" id="ARBA00023125"/>
    </source>
</evidence>
<dbReference type="Pfam" id="PF03466">
    <property type="entry name" value="LysR_substrate"/>
    <property type="match status" value="1"/>
</dbReference>
<keyword evidence="7" id="KW-1185">Reference proteome</keyword>
<comment type="caution">
    <text evidence="6">The sequence shown here is derived from an EMBL/GenBank/DDBJ whole genome shotgun (WGS) entry which is preliminary data.</text>
</comment>
<proteinExistence type="inferred from homology"/>
<dbReference type="InterPro" id="IPR005119">
    <property type="entry name" value="LysR_subst-bd"/>
</dbReference>
<gene>
    <name evidence="6" type="ORF">L2725_15760</name>
</gene>
<reference evidence="6 7" key="1">
    <citation type="submission" date="2022-01" db="EMBL/GenBank/DDBJ databases">
        <title>Whole genome-based taxonomy of the Shewanellaceae.</title>
        <authorList>
            <person name="Martin-Rodriguez A.J."/>
        </authorList>
    </citation>
    <scope>NUCLEOTIDE SEQUENCE [LARGE SCALE GENOMIC DNA]</scope>
    <source>
        <strain evidence="6 7">DSM 21332</strain>
    </source>
</reference>
<sequence length="243" mass="26779">MTEELIQQNSRDVDVSECVIAVPPTFSVGLPDYLDKTLKLIYPGLSFSLKPTRRGICEDVVKGNVCIALTHRECTRTADCSKQGVSMITAEPVCNGSVVYVVAAESHPLWQQELLLENLAQHPYVITQMPGFNDETDPFEVFCSRQGLPLSVAQRTASLATLLESLTLSEGVSLLGTACASEFITRFPGMRSMALPAEEFAKLHLEVPAPKYGFICRQDRREKIPPLLISALKSYIMEQVSAK</sequence>
<keyword evidence="2" id="KW-0805">Transcription regulation</keyword>
<dbReference type="Proteomes" id="UP001202831">
    <property type="component" value="Unassembled WGS sequence"/>
</dbReference>
<comment type="similarity">
    <text evidence="1">Belongs to the LysR transcriptional regulatory family.</text>
</comment>
<protein>
    <submittedName>
        <fullName evidence="6">LysR family transcriptional regulator substrate-binding protein</fullName>
    </submittedName>
</protein>
<evidence type="ECO:0000256" key="4">
    <source>
        <dbReference type="ARBA" id="ARBA00023163"/>
    </source>
</evidence>
<organism evidence="6 7">
    <name type="scientific">Shewanella corallii</name>
    <dbReference type="NCBI Taxonomy" id="560080"/>
    <lineage>
        <taxon>Bacteria</taxon>
        <taxon>Pseudomonadati</taxon>
        <taxon>Pseudomonadota</taxon>
        <taxon>Gammaproteobacteria</taxon>
        <taxon>Alteromonadales</taxon>
        <taxon>Shewanellaceae</taxon>
        <taxon>Shewanella</taxon>
    </lineage>
</organism>
<dbReference type="EMBL" id="JAKIKT010000006">
    <property type="protein sequence ID" value="MCL2915216.1"/>
    <property type="molecule type" value="Genomic_DNA"/>
</dbReference>
<dbReference type="PANTHER" id="PTHR30126:SF94">
    <property type="entry name" value="LYSR FAMILY TRANSCRIPTIONAL REGULATOR"/>
    <property type="match status" value="1"/>
</dbReference>